<evidence type="ECO:0000256" key="1">
    <source>
        <dbReference type="ARBA" id="ARBA00001947"/>
    </source>
</evidence>
<keyword evidence="10" id="KW-1185">Reference proteome</keyword>
<dbReference type="CDD" id="cd06240">
    <property type="entry name" value="M14-like"/>
    <property type="match status" value="1"/>
</dbReference>
<dbReference type="Gene3D" id="3.40.630.10">
    <property type="entry name" value="Zn peptidases"/>
    <property type="match status" value="1"/>
</dbReference>
<evidence type="ECO:0000256" key="3">
    <source>
        <dbReference type="ARBA" id="ARBA00022670"/>
    </source>
</evidence>
<keyword evidence="9" id="KW-0121">Carboxypeptidase</keyword>
<feature type="chain" id="PRO_5011600468" evidence="7">
    <location>
        <begin position="24"/>
        <end position="908"/>
    </location>
</feature>
<evidence type="ECO:0000256" key="4">
    <source>
        <dbReference type="ARBA" id="ARBA00022801"/>
    </source>
</evidence>
<dbReference type="Pfam" id="PF00246">
    <property type="entry name" value="Peptidase_M14"/>
    <property type="match status" value="1"/>
</dbReference>
<dbReference type="AlphaFoldDB" id="A0A1I1JQZ8"/>
<keyword evidence="5" id="KW-0862">Zinc</keyword>
<evidence type="ECO:0000256" key="2">
    <source>
        <dbReference type="ARBA" id="ARBA00005988"/>
    </source>
</evidence>
<evidence type="ECO:0000256" key="6">
    <source>
        <dbReference type="ARBA" id="ARBA00023049"/>
    </source>
</evidence>
<name>A0A1I1JQZ8_9SPHI</name>
<accession>A0A1I1JQZ8</accession>
<dbReference type="SUPFAM" id="SSF53187">
    <property type="entry name" value="Zn-dependent exopeptidases"/>
    <property type="match status" value="1"/>
</dbReference>
<reference evidence="9 10" key="1">
    <citation type="submission" date="2016-10" db="EMBL/GenBank/DDBJ databases">
        <authorList>
            <person name="de Groot N.N."/>
        </authorList>
    </citation>
    <scope>NUCLEOTIDE SEQUENCE [LARGE SCALE GENOMIC DNA]</scope>
    <source>
        <strain evidence="9 10">DSM 22900</strain>
    </source>
</reference>
<dbReference type="GO" id="GO:0006508">
    <property type="term" value="P:proteolysis"/>
    <property type="evidence" value="ECO:0007669"/>
    <property type="project" value="UniProtKB-KW"/>
</dbReference>
<keyword evidence="6" id="KW-0482">Metalloprotease</keyword>
<dbReference type="GO" id="GO:0004181">
    <property type="term" value="F:metallocarboxypeptidase activity"/>
    <property type="evidence" value="ECO:0007669"/>
    <property type="project" value="InterPro"/>
</dbReference>
<organism evidence="9 10">
    <name type="scientific">Parapedobacter composti</name>
    <dbReference type="NCBI Taxonomy" id="623281"/>
    <lineage>
        <taxon>Bacteria</taxon>
        <taxon>Pseudomonadati</taxon>
        <taxon>Bacteroidota</taxon>
        <taxon>Sphingobacteriia</taxon>
        <taxon>Sphingobacteriales</taxon>
        <taxon>Sphingobacteriaceae</taxon>
        <taxon>Parapedobacter</taxon>
    </lineage>
</organism>
<dbReference type="InterPro" id="IPR000834">
    <property type="entry name" value="Peptidase_M14"/>
</dbReference>
<dbReference type="PANTHER" id="PTHR11705:SF143">
    <property type="entry name" value="SLL0236 PROTEIN"/>
    <property type="match status" value="1"/>
</dbReference>
<keyword evidence="3" id="KW-0645">Protease</keyword>
<dbReference type="EMBL" id="FOLL01000013">
    <property type="protein sequence ID" value="SFC51059.1"/>
    <property type="molecule type" value="Genomic_DNA"/>
</dbReference>
<dbReference type="PANTHER" id="PTHR11705">
    <property type="entry name" value="PROTEASE FAMILY M14 CARBOXYPEPTIDASE A,B"/>
    <property type="match status" value="1"/>
</dbReference>
<comment type="similarity">
    <text evidence="2">Belongs to the peptidase M14 family.</text>
</comment>
<feature type="domain" description="Peptidase M14" evidence="8">
    <location>
        <begin position="41"/>
        <end position="317"/>
    </location>
</feature>
<evidence type="ECO:0000313" key="9">
    <source>
        <dbReference type="EMBL" id="SFC51059.1"/>
    </source>
</evidence>
<feature type="signal peptide" evidence="7">
    <location>
        <begin position="1"/>
        <end position="23"/>
    </location>
</feature>
<protein>
    <submittedName>
        <fullName evidence="9">Zinc carboxypeptidase</fullName>
    </submittedName>
</protein>
<dbReference type="SMART" id="SM00631">
    <property type="entry name" value="Zn_pept"/>
    <property type="match status" value="1"/>
</dbReference>
<dbReference type="GO" id="GO:0005615">
    <property type="term" value="C:extracellular space"/>
    <property type="evidence" value="ECO:0007669"/>
    <property type="project" value="TreeGrafter"/>
</dbReference>
<dbReference type="Proteomes" id="UP000199577">
    <property type="component" value="Unassembled WGS sequence"/>
</dbReference>
<proteinExistence type="inferred from homology"/>
<gene>
    <name evidence="9" type="ORF">SAMN05421747_1134</name>
</gene>
<evidence type="ECO:0000256" key="5">
    <source>
        <dbReference type="ARBA" id="ARBA00022833"/>
    </source>
</evidence>
<keyword evidence="7" id="KW-0732">Signal</keyword>
<dbReference type="GO" id="GO:0008270">
    <property type="term" value="F:zinc ion binding"/>
    <property type="evidence" value="ECO:0007669"/>
    <property type="project" value="InterPro"/>
</dbReference>
<evidence type="ECO:0000259" key="8">
    <source>
        <dbReference type="SMART" id="SM00631"/>
    </source>
</evidence>
<evidence type="ECO:0000256" key="7">
    <source>
        <dbReference type="SAM" id="SignalP"/>
    </source>
</evidence>
<comment type="cofactor">
    <cofactor evidence="1">
        <name>Zn(2+)</name>
        <dbReference type="ChEBI" id="CHEBI:29105"/>
    </cofactor>
</comment>
<keyword evidence="4" id="KW-0378">Hydrolase</keyword>
<dbReference type="STRING" id="623281.SAMN05421747_1134"/>
<evidence type="ECO:0000313" key="10">
    <source>
        <dbReference type="Proteomes" id="UP000199577"/>
    </source>
</evidence>
<sequence>MAIRMKHLLLLSAWLVLATWGKAQTVPSPEEHFGFFMGEDYHLANYTETEAYFKKLAQTDRVRLVDIGETEEGRRQYMLIVSSPANMDNLSEYKAISTRLAYAEGIDDKEARRLASAAKAVVWIDGGLHSTEMVGTHQLIEIAYRLASGTDAETLHILDNVIVLLTHANPDGQELVANWYMRHKDPKKRAMNIPRLYQKYIGHDNNRDFYINNMKESGNMSRQLFLEWMPQIMYNHHQSAPAGAVVAGPPYTDPFNYNIDPLVMAGIDALGASMLNRLTAEGKPGFTRLKGSPFSTWYNGGLRTTTYFHNIVGLLTEIIGSPTPMRIPVVPNRLVPNGNTPNPVTPQAWHFKQSVDYSVSLNYAVLDYAARHREQVLYNSYTMGRNAIEKGSRDHWQLTPRNIDLIQANYDADLEAGTVKRDGENSSSRIPYSYYEAVFADPAKRDARAYILPADQRDFPTAVKFINALIKSGIFVHKATAGFTVDGKAYPEGSYIVKTDQAFRAHIIDMFEPQDYPNDFAYPGGPPIRPYDVAGWTLAYQMGIAFDRVLDGIDGPFERLPHGVPESPPAQRIADTKHGYLISANVNDAFIVVNDLLKTGVDVYRIPEALGDMPAGSFYVGPSGTAILKQAMLSLGLKATPVQRAPASAIKIKPARIALFDVYGGSMPSGWVRWMLEQYHFSFNLIFPQEIEAGNLKTKYDVILFIESGIPPYPGGRYGRTMPDAAELPAEYHHMIGNLSTRKSIQPLREFLEQGGSILTTGSSTRLAYHLGLPVKDALVHKTDGNDVPLGSEQFYVPGSVLRVKVNPDTDATWGMAVYADVIFNNSPVFHLRPEARSAGIEALAWFDTDKPLRSGWAWGQHHLEDGIAAFKAPVGKGHLYAYGPHITYRAQSHGTFKLLFNALYRQE</sequence>